<evidence type="ECO:0000313" key="3">
    <source>
        <dbReference type="Proteomes" id="UP000657574"/>
    </source>
</evidence>
<dbReference type="Proteomes" id="UP000657574">
    <property type="component" value="Unassembled WGS sequence"/>
</dbReference>
<feature type="compositionally biased region" description="Basic and acidic residues" evidence="1">
    <location>
        <begin position="1"/>
        <end position="10"/>
    </location>
</feature>
<protein>
    <submittedName>
        <fullName evidence="2">Uncharacterized protein</fullName>
    </submittedName>
</protein>
<keyword evidence="3" id="KW-1185">Reference proteome</keyword>
<dbReference type="EMBL" id="BMQA01000005">
    <property type="protein sequence ID" value="GGJ11066.1"/>
    <property type="molecule type" value="Genomic_DNA"/>
</dbReference>
<feature type="region of interest" description="Disordered" evidence="1">
    <location>
        <begin position="84"/>
        <end position="148"/>
    </location>
</feature>
<proteinExistence type="predicted"/>
<name>A0A917KG64_9ACTN</name>
<comment type="caution">
    <text evidence="2">The sequence shown here is derived from an EMBL/GenBank/DDBJ whole genome shotgun (WGS) entry which is preliminary data.</text>
</comment>
<feature type="compositionally biased region" description="Pro residues" evidence="1">
    <location>
        <begin position="125"/>
        <end position="148"/>
    </location>
</feature>
<feature type="region of interest" description="Disordered" evidence="1">
    <location>
        <begin position="1"/>
        <end position="46"/>
    </location>
</feature>
<reference evidence="2" key="1">
    <citation type="journal article" date="2014" name="Int. J. Syst. Evol. Microbiol.">
        <title>Complete genome sequence of Corynebacterium casei LMG S-19264T (=DSM 44701T), isolated from a smear-ripened cheese.</title>
        <authorList>
            <consortium name="US DOE Joint Genome Institute (JGI-PGF)"/>
            <person name="Walter F."/>
            <person name="Albersmeier A."/>
            <person name="Kalinowski J."/>
            <person name="Ruckert C."/>
        </authorList>
    </citation>
    <scope>NUCLEOTIDE SEQUENCE</scope>
    <source>
        <strain evidence="2">JCM 3086</strain>
    </source>
</reference>
<gene>
    <name evidence="2" type="ORF">GCM10010121_021770</name>
</gene>
<accession>A0A917KG64</accession>
<dbReference type="AlphaFoldDB" id="A0A917KG64"/>
<sequence length="148" mass="15265">MAEFMTEAKQRRTGVPRPAGAPAARERRRPAGYGGPGPLDGHEATAILDRARARAWADPEPRAAMESLPGSMRRIALYHFGWEQSDGTPAAGSAGKVARAVPCGPRPGAGGKSAGARRVRDPAPQLRPAPPGPGRPPPSPEPAGPCGS</sequence>
<evidence type="ECO:0000313" key="2">
    <source>
        <dbReference type="EMBL" id="GGJ11066.1"/>
    </source>
</evidence>
<reference evidence="2" key="2">
    <citation type="submission" date="2020-09" db="EMBL/GenBank/DDBJ databases">
        <authorList>
            <person name="Sun Q."/>
            <person name="Ohkuma M."/>
        </authorList>
    </citation>
    <scope>NUCLEOTIDE SEQUENCE</scope>
    <source>
        <strain evidence="2">JCM 3086</strain>
    </source>
</reference>
<organism evidence="2 3">
    <name type="scientific">Streptomyces brasiliensis</name>
    <dbReference type="NCBI Taxonomy" id="1954"/>
    <lineage>
        <taxon>Bacteria</taxon>
        <taxon>Bacillati</taxon>
        <taxon>Actinomycetota</taxon>
        <taxon>Actinomycetes</taxon>
        <taxon>Kitasatosporales</taxon>
        <taxon>Streptomycetaceae</taxon>
        <taxon>Streptomyces</taxon>
    </lineage>
</organism>
<feature type="compositionally biased region" description="Low complexity" evidence="1">
    <location>
        <begin position="13"/>
        <end position="23"/>
    </location>
</feature>
<evidence type="ECO:0000256" key="1">
    <source>
        <dbReference type="SAM" id="MobiDB-lite"/>
    </source>
</evidence>